<evidence type="ECO:0000256" key="5">
    <source>
        <dbReference type="ARBA" id="ARBA00023125"/>
    </source>
</evidence>
<evidence type="ECO:0000313" key="9">
    <source>
        <dbReference type="EMBL" id="CAD7641764.1"/>
    </source>
</evidence>
<dbReference type="PANTHER" id="PTHR24082">
    <property type="entry name" value="NUCLEAR HORMONE RECEPTOR"/>
    <property type="match status" value="1"/>
</dbReference>
<dbReference type="AlphaFoldDB" id="A0A7R9LHP9"/>
<keyword evidence="7" id="KW-0675">Receptor</keyword>
<dbReference type="GO" id="GO:0030154">
    <property type="term" value="P:cell differentiation"/>
    <property type="evidence" value="ECO:0007669"/>
    <property type="project" value="TreeGrafter"/>
</dbReference>
<dbReference type="PANTHER" id="PTHR24082:SF507">
    <property type="entry name" value="BILE ACID RECEPTOR-RELATED"/>
    <property type="match status" value="1"/>
</dbReference>
<dbReference type="Proteomes" id="UP000728032">
    <property type="component" value="Unassembled WGS sequence"/>
</dbReference>
<keyword evidence="2" id="KW-0863">Zinc-finger</keyword>
<dbReference type="GO" id="GO:0045944">
    <property type="term" value="P:positive regulation of transcription by RNA polymerase II"/>
    <property type="evidence" value="ECO:0007669"/>
    <property type="project" value="TreeGrafter"/>
</dbReference>
<evidence type="ECO:0000256" key="4">
    <source>
        <dbReference type="ARBA" id="ARBA00023015"/>
    </source>
</evidence>
<proteinExistence type="predicted"/>
<evidence type="ECO:0000256" key="1">
    <source>
        <dbReference type="ARBA" id="ARBA00022723"/>
    </source>
</evidence>
<dbReference type="Gene3D" id="1.10.565.10">
    <property type="entry name" value="Retinoid X Receptor"/>
    <property type="match status" value="2"/>
</dbReference>
<keyword evidence="1" id="KW-0479">Metal-binding</keyword>
<sequence length="253" mass="29089">MNAILDNNTENQFNAKELNEQIIDLEGIVINGLQDYTNNEIPFHNSRCMCNESINHTDISTDLNEVSDETYQKAIEFQFSVIPIARPIAEYKCNFNDKEMYLLYELCDAVKDLGVQHGSIVTSELITSAHFQQTVSIRWDNIIKTVTRAIRKLAPFRAMCESDQILLLKSGCLEIAYLCSILRYNFADNSVIFSDMTSIVLFNPDNSDLQNRDSIKLQQHIYMYLLQRYLLLKYPSECEAKSRFLRIVGDGSP</sequence>
<evidence type="ECO:0000313" key="10">
    <source>
        <dbReference type="Proteomes" id="UP000728032"/>
    </source>
</evidence>
<evidence type="ECO:0000256" key="3">
    <source>
        <dbReference type="ARBA" id="ARBA00022833"/>
    </source>
</evidence>
<keyword evidence="3" id="KW-0862">Zinc</keyword>
<dbReference type="InterPro" id="IPR000536">
    <property type="entry name" value="Nucl_hrmn_rcpt_lig-bd"/>
</dbReference>
<evidence type="ECO:0000256" key="7">
    <source>
        <dbReference type="ARBA" id="ARBA00023170"/>
    </source>
</evidence>
<gene>
    <name evidence="9" type="ORF">ONB1V03_LOCUS3252</name>
</gene>
<keyword evidence="6" id="KW-0804">Transcription</keyword>
<keyword evidence="10" id="KW-1185">Reference proteome</keyword>
<name>A0A7R9LHP9_9ACAR</name>
<dbReference type="OrthoDB" id="6516195at2759"/>
<accession>A0A7R9LHP9</accession>
<dbReference type="InterPro" id="IPR050234">
    <property type="entry name" value="Nuclear_hormone_rcpt_NR1"/>
</dbReference>
<evidence type="ECO:0000259" key="8">
    <source>
        <dbReference type="PROSITE" id="PS51843"/>
    </source>
</evidence>
<dbReference type="GO" id="GO:0008270">
    <property type="term" value="F:zinc ion binding"/>
    <property type="evidence" value="ECO:0007669"/>
    <property type="project" value="UniProtKB-KW"/>
</dbReference>
<dbReference type="PROSITE" id="PS51843">
    <property type="entry name" value="NR_LBD"/>
    <property type="match status" value="1"/>
</dbReference>
<dbReference type="GO" id="GO:0000978">
    <property type="term" value="F:RNA polymerase II cis-regulatory region sequence-specific DNA binding"/>
    <property type="evidence" value="ECO:0007669"/>
    <property type="project" value="TreeGrafter"/>
</dbReference>
<evidence type="ECO:0000256" key="2">
    <source>
        <dbReference type="ARBA" id="ARBA00022771"/>
    </source>
</evidence>
<evidence type="ECO:0000256" key="6">
    <source>
        <dbReference type="ARBA" id="ARBA00023163"/>
    </source>
</evidence>
<dbReference type="SUPFAM" id="SSF48508">
    <property type="entry name" value="Nuclear receptor ligand-binding domain"/>
    <property type="match status" value="1"/>
</dbReference>
<keyword evidence="5" id="KW-0238">DNA-binding</keyword>
<dbReference type="GO" id="GO:0000122">
    <property type="term" value="P:negative regulation of transcription by RNA polymerase II"/>
    <property type="evidence" value="ECO:0007669"/>
    <property type="project" value="TreeGrafter"/>
</dbReference>
<keyword evidence="4" id="KW-0805">Transcription regulation</keyword>
<reference evidence="9" key="1">
    <citation type="submission" date="2020-11" db="EMBL/GenBank/DDBJ databases">
        <authorList>
            <person name="Tran Van P."/>
        </authorList>
    </citation>
    <scope>NUCLEOTIDE SEQUENCE</scope>
</reference>
<protein>
    <recommendedName>
        <fullName evidence="8">NR LBD domain-containing protein</fullName>
    </recommendedName>
</protein>
<organism evidence="9">
    <name type="scientific">Oppiella nova</name>
    <dbReference type="NCBI Taxonomy" id="334625"/>
    <lineage>
        <taxon>Eukaryota</taxon>
        <taxon>Metazoa</taxon>
        <taxon>Ecdysozoa</taxon>
        <taxon>Arthropoda</taxon>
        <taxon>Chelicerata</taxon>
        <taxon>Arachnida</taxon>
        <taxon>Acari</taxon>
        <taxon>Acariformes</taxon>
        <taxon>Sarcoptiformes</taxon>
        <taxon>Oribatida</taxon>
        <taxon>Brachypylina</taxon>
        <taxon>Oppioidea</taxon>
        <taxon>Oppiidae</taxon>
        <taxon>Oppiella</taxon>
    </lineage>
</organism>
<feature type="domain" description="NR LBD" evidence="8">
    <location>
        <begin position="98"/>
        <end position="253"/>
    </location>
</feature>
<dbReference type="EMBL" id="OC915737">
    <property type="protein sequence ID" value="CAD7641764.1"/>
    <property type="molecule type" value="Genomic_DNA"/>
</dbReference>
<dbReference type="EMBL" id="CAJPVJ010000912">
    <property type="protein sequence ID" value="CAG2163686.1"/>
    <property type="molecule type" value="Genomic_DNA"/>
</dbReference>
<dbReference type="GO" id="GO:0004879">
    <property type="term" value="F:nuclear receptor activity"/>
    <property type="evidence" value="ECO:0007669"/>
    <property type="project" value="TreeGrafter"/>
</dbReference>
<dbReference type="InterPro" id="IPR035500">
    <property type="entry name" value="NHR-like_dom_sf"/>
</dbReference>